<evidence type="ECO:0000313" key="3">
    <source>
        <dbReference type="Proteomes" id="UP001218188"/>
    </source>
</evidence>
<dbReference type="InterPro" id="IPR053354">
    <property type="entry name" value="MGDG_epimerase"/>
</dbReference>
<sequence length="785" mass="88763">MYSPHTFEEVSPGVATDHEKSSVWPRRLLLQISNPSPVVQTTDDSPEAQPEVLAAVDMQVASSNERSPDAKSVNDSANVYEVATAIRELQEPNVWSIEIHISFYSSDYIQAFQLVLEEWQLRDEMHSESDFDLKSEDNHTFASRIISTLAKDTIERRVKAYELHKATLEKEASIRDPPGLEPMAEIDPHNLSAVPHQGEAAPLDDQIDTWYGSIYSARAWIFENEKWLQQPHSERLPWSSGLVTLEDSDIVFPQSSLTLIGRTITRPVSTGFAVLDERRQSQIIIQPSTTAFAKQFEYMTDNLLENLDWNNVFVAGGIVLGTLLSLEHDRNTLDYATDHWESSDIDVYIYGLSAADATIKAQSIYETFKANLRDLTPSCVVKNTRTITFYAHYPLRRVQIVLKLGKTPKDILVNFDLDICAMGWDGSTVWMLPRAARALESLVVPILAVWIQCIHYESYPWPLSFEPPCNPTEAGYGLRFLACYGFPDIQQVVDSHLWAAEKFQAMTSERGNGFILRHSDLLPHSRSCLRGFTSFMRSVGYWTIAQSLNPSTKQAQVRPTSWGPQSIDSYPWDGRFSLGGLKDRINQSNRLDVSRWLQADSRLRLRLRHHGVIHGDELNDAKRTTFASRLGGLLDSAQDIKLPILLPLDFADYANAIVKQMPGMGDITILIPTCTPVAAPAPRSSYPEEGLFFWIIPSTLMWQQDNRRIDELFEVLFAFRSVNAPIQRRFGEVNNRENLQEKFLKVLSRHEALGLTSGEDPDELGAFALWMADNGVEEDLEERGA</sequence>
<protein>
    <submittedName>
        <fullName evidence="1">Uncharacterized protein</fullName>
    </submittedName>
</protein>
<accession>A0AAD6SE61</accession>
<dbReference type="AlphaFoldDB" id="A0AAD6SE61"/>
<gene>
    <name evidence="2" type="ORF">C8F04DRAFT_1185698</name>
    <name evidence="1" type="ORF">C8F04DRAFT_1190912</name>
</gene>
<evidence type="ECO:0000313" key="2">
    <source>
        <dbReference type="EMBL" id="KAJ7031773.1"/>
    </source>
</evidence>
<comment type="caution">
    <text evidence="1">The sequence shown here is derived from an EMBL/GenBank/DDBJ whole genome shotgun (WGS) entry which is preliminary data.</text>
</comment>
<organism evidence="1 3">
    <name type="scientific">Mycena alexandri</name>
    <dbReference type="NCBI Taxonomy" id="1745969"/>
    <lineage>
        <taxon>Eukaryota</taxon>
        <taxon>Fungi</taxon>
        <taxon>Dikarya</taxon>
        <taxon>Basidiomycota</taxon>
        <taxon>Agaricomycotina</taxon>
        <taxon>Agaricomycetes</taxon>
        <taxon>Agaricomycetidae</taxon>
        <taxon>Agaricales</taxon>
        <taxon>Marasmiineae</taxon>
        <taxon>Mycenaceae</taxon>
        <taxon>Mycena</taxon>
    </lineage>
</organism>
<dbReference type="Proteomes" id="UP001218188">
    <property type="component" value="Unassembled WGS sequence"/>
</dbReference>
<reference evidence="1" key="1">
    <citation type="submission" date="2023-03" db="EMBL/GenBank/DDBJ databases">
        <title>Massive genome expansion in bonnet fungi (Mycena s.s.) driven by repeated elements and novel gene families across ecological guilds.</title>
        <authorList>
            <consortium name="Lawrence Berkeley National Laboratory"/>
            <person name="Harder C.B."/>
            <person name="Miyauchi S."/>
            <person name="Viragh M."/>
            <person name="Kuo A."/>
            <person name="Thoen E."/>
            <person name="Andreopoulos B."/>
            <person name="Lu D."/>
            <person name="Skrede I."/>
            <person name="Drula E."/>
            <person name="Henrissat B."/>
            <person name="Morin E."/>
            <person name="Kohler A."/>
            <person name="Barry K."/>
            <person name="LaButti K."/>
            <person name="Morin E."/>
            <person name="Salamov A."/>
            <person name="Lipzen A."/>
            <person name="Mereny Z."/>
            <person name="Hegedus B."/>
            <person name="Baldrian P."/>
            <person name="Stursova M."/>
            <person name="Weitz H."/>
            <person name="Taylor A."/>
            <person name="Grigoriev I.V."/>
            <person name="Nagy L.G."/>
            <person name="Martin F."/>
            <person name="Kauserud H."/>
        </authorList>
    </citation>
    <scope>NUCLEOTIDE SEQUENCE</scope>
    <source>
        <strain evidence="1">CBHHK200</strain>
    </source>
</reference>
<dbReference type="PANTHER" id="PTHR43558">
    <property type="entry name" value="REDUCTASE, PUTATIVE (AFU_ORTHOLOGUE AFUA_3G10540)-RELATED"/>
    <property type="match status" value="1"/>
</dbReference>
<evidence type="ECO:0000313" key="1">
    <source>
        <dbReference type="EMBL" id="KAJ7025994.1"/>
    </source>
</evidence>
<dbReference type="EMBL" id="JARJCM010000145">
    <property type="protein sequence ID" value="KAJ7025994.1"/>
    <property type="molecule type" value="Genomic_DNA"/>
</dbReference>
<dbReference type="PANTHER" id="PTHR43558:SF6">
    <property type="entry name" value="REDUCTASE, PUTATIVE (AFU_ORTHOLOGUE AFUA_3G10540)-RELATED"/>
    <property type="match status" value="1"/>
</dbReference>
<dbReference type="EMBL" id="JARJCM010000079">
    <property type="protein sequence ID" value="KAJ7031773.1"/>
    <property type="molecule type" value="Genomic_DNA"/>
</dbReference>
<name>A0AAD6SE61_9AGAR</name>
<proteinExistence type="predicted"/>
<dbReference type="Pfam" id="PF26128">
    <property type="entry name" value="Gad2"/>
    <property type="match status" value="1"/>
</dbReference>
<keyword evidence="3" id="KW-1185">Reference proteome</keyword>